<accession>A0AAW1XJA9</accession>
<evidence type="ECO:0000313" key="10">
    <source>
        <dbReference type="EMBL" id="KAK9936893.1"/>
    </source>
</evidence>
<feature type="transmembrane region" description="Helical" evidence="8">
    <location>
        <begin position="63"/>
        <end position="83"/>
    </location>
</feature>
<keyword evidence="3 8" id="KW-0812">Transmembrane</keyword>
<gene>
    <name evidence="10" type="ORF">M0R45_013714</name>
</gene>
<evidence type="ECO:0000256" key="2">
    <source>
        <dbReference type="ARBA" id="ARBA00022448"/>
    </source>
</evidence>
<evidence type="ECO:0000256" key="3">
    <source>
        <dbReference type="ARBA" id="ARBA00022692"/>
    </source>
</evidence>
<dbReference type="Gene3D" id="1.20.1560.10">
    <property type="entry name" value="ABC transporter type 1, transmembrane domain"/>
    <property type="match status" value="1"/>
</dbReference>
<dbReference type="Pfam" id="PF00664">
    <property type="entry name" value="ABC_membrane"/>
    <property type="match status" value="1"/>
</dbReference>
<evidence type="ECO:0000256" key="8">
    <source>
        <dbReference type="SAM" id="Phobius"/>
    </source>
</evidence>
<dbReference type="InterPro" id="IPR011527">
    <property type="entry name" value="ABC1_TM_dom"/>
</dbReference>
<feature type="transmembrane region" description="Helical" evidence="8">
    <location>
        <begin position="32"/>
        <end position="51"/>
    </location>
</feature>
<dbReference type="InterPro" id="IPR044746">
    <property type="entry name" value="ABCC_6TM_D1"/>
</dbReference>
<organism evidence="10 11">
    <name type="scientific">Rubus argutus</name>
    <name type="common">Southern blackberry</name>
    <dbReference type="NCBI Taxonomy" id="59490"/>
    <lineage>
        <taxon>Eukaryota</taxon>
        <taxon>Viridiplantae</taxon>
        <taxon>Streptophyta</taxon>
        <taxon>Embryophyta</taxon>
        <taxon>Tracheophyta</taxon>
        <taxon>Spermatophyta</taxon>
        <taxon>Magnoliopsida</taxon>
        <taxon>eudicotyledons</taxon>
        <taxon>Gunneridae</taxon>
        <taxon>Pentapetalae</taxon>
        <taxon>rosids</taxon>
        <taxon>fabids</taxon>
        <taxon>Rosales</taxon>
        <taxon>Rosaceae</taxon>
        <taxon>Rosoideae</taxon>
        <taxon>Rosoideae incertae sedis</taxon>
        <taxon>Rubus</taxon>
    </lineage>
</organism>
<proteinExistence type="predicted"/>
<feature type="transmembrane region" description="Helical" evidence="8">
    <location>
        <begin position="317"/>
        <end position="343"/>
    </location>
</feature>
<sequence>MGFKPIDCYTEVGDGYITFNPYGKSGFAPFEMTSSVIEALAWCCMLILIGLETKTYILEFRWYVRFGVLYVLVGDAVVLNLIIGVTDYYSGSSLYLYISTVCCQVLFGILLLFMFLIWILIRATLFCNLSHLTLLNMKYYRGKIKVCPERHANIFSRIYFGWMTPLMQLGYRKPITEADVWKLDTWDQTETLIQGFQKCWPWKKVLVGRLFQGEEFISFCGSHSFKSSLAVNATSFIFVQSFGVLCESQYFQNVMRVGFRLRSTLVAAVFRKSIRITHEGRKKFPTGKITNMMSTDANALQQICQQLHGLWSAPFRIIVAMVLLFQQLGVASLIGSLMLVLTIPVQTTVISKMRKLTKDGLQLTDKRVGLVNEILAAMDTVKCYAWETSFQQEFKVYGMMSSQSSVKRNYYLL</sequence>
<evidence type="ECO:0000256" key="7">
    <source>
        <dbReference type="ARBA" id="ARBA00023136"/>
    </source>
</evidence>
<evidence type="ECO:0000259" key="9">
    <source>
        <dbReference type="PROSITE" id="PS50929"/>
    </source>
</evidence>
<evidence type="ECO:0000313" key="11">
    <source>
        <dbReference type="Proteomes" id="UP001457282"/>
    </source>
</evidence>
<evidence type="ECO:0000256" key="4">
    <source>
        <dbReference type="ARBA" id="ARBA00022741"/>
    </source>
</evidence>
<dbReference type="PROSITE" id="PS50929">
    <property type="entry name" value="ABC_TM1F"/>
    <property type="match status" value="1"/>
</dbReference>
<keyword evidence="2" id="KW-0813">Transport</keyword>
<keyword evidence="11" id="KW-1185">Reference proteome</keyword>
<evidence type="ECO:0000256" key="1">
    <source>
        <dbReference type="ARBA" id="ARBA00004141"/>
    </source>
</evidence>
<dbReference type="InterPro" id="IPR036640">
    <property type="entry name" value="ABC1_TM_sf"/>
</dbReference>
<feature type="domain" description="ABC transmembrane type-1" evidence="9">
    <location>
        <begin position="236"/>
        <end position="413"/>
    </location>
</feature>
<reference evidence="10 11" key="1">
    <citation type="journal article" date="2023" name="G3 (Bethesda)">
        <title>A chromosome-length genome assembly and annotation of blackberry (Rubus argutus, cv. 'Hillquist').</title>
        <authorList>
            <person name="Bruna T."/>
            <person name="Aryal R."/>
            <person name="Dudchenko O."/>
            <person name="Sargent D.J."/>
            <person name="Mead D."/>
            <person name="Buti M."/>
            <person name="Cavallini A."/>
            <person name="Hytonen T."/>
            <person name="Andres J."/>
            <person name="Pham M."/>
            <person name="Weisz D."/>
            <person name="Mascagni F."/>
            <person name="Usai G."/>
            <person name="Natali L."/>
            <person name="Bassil N."/>
            <person name="Fernandez G.E."/>
            <person name="Lomsadze A."/>
            <person name="Armour M."/>
            <person name="Olukolu B."/>
            <person name="Poorten T."/>
            <person name="Britton C."/>
            <person name="Davik J."/>
            <person name="Ashrafi H."/>
            <person name="Aiden E.L."/>
            <person name="Borodovsky M."/>
            <person name="Worthington M."/>
        </authorList>
    </citation>
    <scope>NUCLEOTIDE SEQUENCE [LARGE SCALE GENOMIC DNA]</scope>
    <source>
        <strain evidence="10">PI 553951</strain>
    </source>
</reference>
<dbReference type="InterPro" id="IPR050173">
    <property type="entry name" value="ABC_transporter_C-like"/>
</dbReference>
<dbReference type="SUPFAM" id="SSF90123">
    <property type="entry name" value="ABC transporter transmembrane region"/>
    <property type="match status" value="1"/>
</dbReference>
<dbReference type="GO" id="GO:0016020">
    <property type="term" value="C:membrane"/>
    <property type="evidence" value="ECO:0007669"/>
    <property type="project" value="UniProtKB-SubCell"/>
</dbReference>
<comment type="subcellular location">
    <subcellularLocation>
        <location evidence="1">Membrane</location>
        <topology evidence="1">Multi-pass membrane protein</topology>
    </subcellularLocation>
</comment>
<dbReference type="Proteomes" id="UP001457282">
    <property type="component" value="Unassembled WGS sequence"/>
</dbReference>
<evidence type="ECO:0000256" key="6">
    <source>
        <dbReference type="ARBA" id="ARBA00022989"/>
    </source>
</evidence>
<protein>
    <recommendedName>
        <fullName evidence="9">ABC transmembrane type-1 domain-containing protein</fullName>
    </recommendedName>
</protein>
<comment type="caution">
    <text evidence="10">The sequence shown here is derived from an EMBL/GenBank/DDBJ whole genome shotgun (WGS) entry which is preliminary data.</text>
</comment>
<keyword evidence="5" id="KW-0067">ATP-binding</keyword>
<keyword evidence="6 8" id="KW-1133">Transmembrane helix</keyword>
<dbReference type="GO" id="GO:0140359">
    <property type="term" value="F:ABC-type transporter activity"/>
    <property type="evidence" value="ECO:0007669"/>
    <property type="project" value="InterPro"/>
</dbReference>
<dbReference type="PANTHER" id="PTHR24223:SF375">
    <property type="entry name" value="ABC TRANSPORTER C FAMILY MEMBER 11-RELATED"/>
    <property type="match status" value="1"/>
</dbReference>
<dbReference type="GO" id="GO:0005524">
    <property type="term" value="F:ATP binding"/>
    <property type="evidence" value="ECO:0007669"/>
    <property type="project" value="UniProtKB-KW"/>
</dbReference>
<keyword evidence="4" id="KW-0547">Nucleotide-binding</keyword>
<dbReference type="CDD" id="cd18579">
    <property type="entry name" value="ABC_6TM_ABCC_D1"/>
    <property type="match status" value="1"/>
</dbReference>
<feature type="transmembrane region" description="Helical" evidence="8">
    <location>
        <begin position="95"/>
        <end position="121"/>
    </location>
</feature>
<dbReference type="PANTHER" id="PTHR24223">
    <property type="entry name" value="ATP-BINDING CASSETTE SUB-FAMILY C"/>
    <property type="match status" value="1"/>
</dbReference>
<evidence type="ECO:0000256" key="5">
    <source>
        <dbReference type="ARBA" id="ARBA00022840"/>
    </source>
</evidence>
<keyword evidence="7 8" id="KW-0472">Membrane</keyword>
<dbReference type="EMBL" id="JBEDUW010000003">
    <property type="protein sequence ID" value="KAK9936893.1"/>
    <property type="molecule type" value="Genomic_DNA"/>
</dbReference>
<name>A0AAW1XJA9_RUBAR</name>
<dbReference type="AlphaFoldDB" id="A0AAW1XJA9"/>